<dbReference type="Pfam" id="PF11563">
    <property type="entry name" value="Protoglobin"/>
    <property type="match status" value="1"/>
</dbReference>
<organism evidence="2 5">
    <name type="scientific">Adineta ricciae</name>
    <name type="common">Rotifer</name>
    <dbReference type="NCBI Taxonomy" id="249248"/>
    <lineage>
        <taxon>Eukaryota</taxon>
        <taxon>Metazoa</taxon>
        <taxon>Spiralia</taxon>
        <taxon>Gnathifera</taxon>
        <taxon>Rotifera</taxon>
        <taxon>Eurotatoria</taxon>
        <taxon>Bdelloidea</taxon>
        <taxon>Adinetida</taxon>
        <taxon>Adinetidae</taxon>
        <taxon>Adineta</taxon>
    </lineage>
</organism>
<reference evidence="2" key="1">
    <citation type="submission" date="2021-02" db="EMBL/GenBank/DDBJ databases">
        <authorList>
            <person name="Nowell W R."/>
        </authorList>
    </citation>
    <scope>NUCLEOTIDE SEQUENCE</scope>
</reference>
<comment type="caution">
    <text evidence="2">The sequence shown here is derived from an EMBL/GenBank/DDBJ whole genome shotgun (WGS) entry which is preliminary data.</text>
</comment>
<gene>
    <name evidence="2" type="ORF">EDS130_LOCUS20815</name>
    <name evidence="3" type="ORF">XAT740_LOCUS25390</name>
</gene>
<dbReference type="GO" id="GO:0020037">
    <property type="term" value="F:heme binding"/>
    <property type="evidence" value="ECO:0007669"/>
    <property type="project" value="InterPro"/>
</dbReference>
<name>A0A814QAB9_ADIRI</name>
<dbReference type="InterPro" id="IPR012292">
    <property type="entry name" value="Globin/Proto"/>
</dbReference>
<dbReference type="PANTHER" id="PTHR42071:SF1">
    <property type="entry name" value="GLOBIN-SENSOR DOMAIN-CONTAINING PROTEIN"/>
    <property type="match status" value="1"/>
</dbReference>
<evidence type="ECO:0000313" key="2">
    <source>
        <dbReference type="EMBL" id="CAF1116525.1"/>
    </source>
</evidence>
<dbReference type="Proteomes" id="UP000663852">
    <property type="component" value="Unassembled WGS sequence"/>
</dbReference>
<feature type="domain" description="Globin-sensor" evidence="1">
    <location>
        <begin position="16"/>
        <end position="193"/>
    </location>
</feature>
<dbReference type="EMBL" id="CAJNOJ010000103">
    <property type="protein sequence ID" value="CAF1116525.1"/>
    <property type="molecule type" value="Genomic_DNA"/>
</dbReference>
<sequence length="213" mass="24851">MVEHIEKDKLQTNIRYRFDYFSKFINFTSEDINALNTLAVAALPRIPVIVDGAYRKLFQCDITKHYFVIQNDKFDGSTTAKEKLSLDSAQMVYRKDMLSGYLKRLLLQREWTDEFLEYLSCVGRKHTNKMGASSIDVDYIHINATLTYIENLLTEVIFSHEKFDDHTKKNISLALNKVFRIQSDLFLMHYLDTSTNLISTPTSMHKHEKCICS</sequence>
<evidence type="ECO:0000313" key="4">
    <source>
        <dbReference type="Proteomes" id="UP000663828"/>
    </source>
</evidence>
<keyword evidence="4" id="KW-1185">Reference proteome</keyword>
<dbReference type="GO" id="GO:0019825">
    <property type="term" value="F:oxygen binding"/>
    <property type="evidence" value="ECO:0007669"/>
    <property type="project" value="InterPro"/>
</dbReference>
<dbReference type="EMBL" id="CAJNOR010002011">
    <property type="protein sequence ID" value="CAF1234246.1"/>
    <property type="molecule type" value="Genomic_DNA"/>
</dbReference>
<dbReference type="OrthoDB" id="10027058at2759"/>
<dbReference type="Gene3D" id="1.10.490.10">
    <property type="entry name" value="Globins"/>
    <property type="match status" value="1"/>
</dbReference>
<dbReference type="PANTHER" id="PTHR42071">
    <property type="entry name" value="PROTOGLOBIN DOMAIN-CONTAINING PROTEIN"/>
    <property type="match status" value="1"/>
</dbReference>
<evidence type="ECO:0000313" key="5">
    <source>
        <dbReference type="Proteomes" id="UP000663852"/>
    </source>
</evidence>
<dbReference type="InterPro" id="IPR044398">
    <property type="entry name" value="Globin-sensor_dom"/>
</dbReference>
<evidence type="ECO:0000259" key="1">
    <source>
        <dbReference type="Pfam" id="PF11563"/>
    </source>
</evidence>
<dbReference type="Proteomes" id="UP000663828">
    <property type="component" value="Unassembled WGS sequence"/>
</dbReference>
<dbReference type="AlphaFoldDB" id="A0A814QAB9"/>
<accession>A0A814QAB9</accession>
<proteinExistence type="predicted"/>
<evidence type="ECO:0000313" key="3">
    <source>
        <dbReference type="EMBL" id="CAF1234246.1"/>
    </source>
</evidence>
<protein>
    <recommendedName>
        <fullName evidence="1">Globin-sensor domain-containing protein</fullName>
    </recommendedName>
</protein>